<sequence length="266" mass="28507">MDDFDFKGKTVVVTGGSMGIGEAFARELDARGARLVLVARGQPKLEALAGQLRDAQVVVEDLTQPGAARRVFDEVVRRGLEVDVLINNAGFGMHGPFLDTPLETQRGQIDLNAGALMELTYLFLPMLERRQGGVLQVASAAAYQPTPYMAVYGATKAFVLSFSEALWGEYKDRGVRVVALSPGATDTPFFARAGEGAGAGVPRARPEDVVRLGLDAFQKNRPSAIHGVMNAVAAFCLRFFSRAFAVKLLARVSAPKRPALPTSAAR</sequence>
<dbReference type="AlphaFoldDB" id="A0A084T045"/>
<proteinExistence type="inferred from homology"/>
<dbReference type="PANTHER" id="PTHR44196:SF2">
    <property type="entry name" value="SHORT-CHAIN DEHYDROGENASE-RELATED"/>
    <property type="match status" value="1"/>
</dbReference>
<dbReference type="RefSeq" id="WP_043390218.1">
    <property type="nucleotide sequence ID" value="NZ_JPMI01000026.1"/>
</dbReference>
<dbReference type="CDD" id="cd05233">
    <property type="entry name" value="SDR_c"/>
    <property type="match status" value="1"/>
</dbReference>
<keyword evidence="2" id="KW-0560">Oxidoreductase</keyword>
<dbReference type="InterPro" id="IPR002347">
    <property type="entry name" value="SDR_fam"/>
</dbReference>
<evidence type="ECO:0000256" key="1">
    <source>
        <dbReference type="ARBA" id="ARBA00006484"/>
    </source>
</evidence>
<dbReference type="SUPFAM" id="SSF51735">
    <property type="entry name" value="NAD(P)-binding Rossmann-fold domains"/>
    <property type="match status" value="1"/>
</dbReference>
<dbReference type="GO" id="GO:0016491">
    <property type="term" value="F:oxidoreductase activity"/>
    <property type="evidence" value="ECO:0007669"/>
    <property type="project" value="UniProtKB-KW"/>
</dbReference>
<evidence type="ECO:0000313" key="5">
    <source>
        <dbReference type="Proteomes" id="UP000028547"/>
    </source>
</evidence>
<dbReference type="GO" id="GO:0016020">
    <property type="term" value="C:membrane"/>
    <property type="evidence" value="ECO:0007669"/>
    <property type="project" value="TreeGrafter"/>
</dbReference>
<dbReference type="Proteomes" id="UP000028547">
    <property type="component" value="Unassembled WGS sequence"/>
</dbReference>
<dbReference type="EMBL" id="JPMI01000026">
    <property type="protein sequence ID" value="KFA94080.1"/>
    <property type="molecule type" value="Genomic_DNA"/>
</dbReference>
<dbReference type="Gene3D" id="3.40.50.720">
    <property type="entry name" value="NAD(P)-binding Rossmann-like Domain"/>
    <property type="match status" value="1"/>
</dbReference>
<dbReference type="PRINTS" id="PR00080">
    <property type="entry name" value="SDRFAMILY"/>
</dbReference>
<name>A0A084T045_9BACT</name>
<dbReference type="PIRSF" id="PIRSF000126">
    <property type="entry name" value="11-beta-HSD1"/>
    <property type="match status" value="1"/>
</dbReference>
<dbReference type="PRINTS" id="PR00081">
    <property type="entry name" value="GDHRDH"/>
</dbReference>
<evidence type="ECO:0000256" key="3">
    <source>
        <dbReference type="RuleBase" id="RU000363"/>
    </source>
</evidence>
<dbReference type="PANTHER" id="PTHR44196">
    <property type="entry name" value="DEHYDROGENASE/REDUCTASE SDR FAMILY MEMBER 7B"/>
    <property type="match status" value="1"/>
</dbReference>
<organism evidence="4 5">
    <name type="scientific">Archangium violaceum Cb vi76</name>
    <dbReference type="NCBI Taxonomy" id="1406225"/>
    <lineage>
        <taxon>Bacteria</taxon>
        <taxon>Pseudomonadati</taxon>
        <taxon>Myxococcota</taxon>
        <taxon>Myxococcia</taxon>
        <taxon>Myxococcales</taxon>
        <taxon>Cystobacterineae</taxon>
        <taxon>Archangiaceae</taxon>
        <taxon>Archangium</taxon>
    </lineage>
</organism>
<comment type="caution">
    <text evidence="4">The sequence shown here is derived from an EMBL/GenBank/DDBJ whole genome shotgun (WGS) entry which is preliminary data.</text>
</comment>
<dbReference type="Pfam" id="PF00106">
    <property type="entry name" value="adh_short"/>
    <property type="match status" value="1"/>
</dbReference>
<dbReference type="InterPro" id="IPR036291">
    <property type="entry name" value="NAD(P)-bd_dom_sf"/>
</dbReference>
<comment type="similarity">
    <text evidence="1 3">Belongs to the short-chain dehydrogenases/reductases (SDR) family.</text>
</comment>
<reference evidence="4 5" key="1">
    <citation type="submission" date="2014-07" db="EMBL/GenBank/DDBJ databases">
        <title>Draft Genome Sequence of Gephyronic Acid Producer, Cystobacter violaceus Strain Cb vi76.</title>
        <authorList>
            <person name="Stevens D.C."/>
            <person name="Young J."/>
            <person name="Carmichael R."/>
            <person name="Tan J."/>
            <person name="Taylor R.E."/>
        </authorList>
    </citation>
    <scope>NUCLEOTIDE SEQUENCE [LARGE SCALE GENOMIC DNA]</scope>
    <source>
        <strain evidence="4 5">Cb vi76</strain>
    </source>
</reference>
<accession>A0A084T045</accession>
<gene>
    <name evidence="4" type="ORF">Q664_04710</name>
</gene>
<protein>
    <submittedName>
        <fullName evidence="4">Oxidoreductase</fullName>
    </submittedName>
</protein>
<evidence type="ECO:0000256" key="2">
    <source>
        <dbReference type="ARBA" id="ARBA00023002"/>
    </source>
</evidence>
<evidence type="ECO:0000313" key="4">
    <source>
        <dbReference type="EMBL" id="KFA94080.1"/>
    </source>
</evidence>